<name>A0AAU8ICR1_9BACL</name>
<dbReference type="InterPro" id="IPR051768">
    <property type="entry name" value="Bact_secretion_toxin"/>
</dbReference>
<protein>
    <submittedName>
        <fullName evidence="3">LXG domain-containing protein</fullName>
    </submittedName>
</protein>
<evidence type="ECO:0000313" key="3">
    <source>
        <dbReference type="EMBL" id="XCJ16253.1"/>
    </source>
</evidence>
<dbReference type="RefSeq" id="WP_353947837.1">
    <property type="nucleotide sequence ID" value="NZ_CP159510.1"/>
</dbReference>
<evidence type="ECO:0000256" key="1">
    <source>
        <dbReference type="ARBA" id="ARBA00034117"/>
    </source>
</evidence>
<feature type="domain" description="LXG" evidence="2">
    <location>
        <begin position="15"/>
        <end position="225"/>
    </location>
</feature>
<accession>A0AAU8ICR1</accession>
<dbReference type="AlphaFoldDB" id="A0AAU8ICR1"/>
<dbReference type="InterPro" id="IPR006829">
    <property type="entry name" value="LXG_dom"/>
</dbReference>
<dbReference type="PANTHER" id="PTHR34976">
    <property type="entry name" value="RIBONUCLEASE YQCG-RELATED"/>
    <property type="match status" value="1"/>
</dbReference>
<gene>
    <name evidence="3" type="ORF">ABNN70_11225</name>
</gene>
<dbReference type="EMBL" id="CP159510">
    <property type="protein sequence ID" value="XCJ16253.1"/>
    <property type="molecule type" value="Genomic_DNA"/>
</dbReference>
<sequence length="225" mass="25432">MRINMMGSGGGGASDTKVFEADTLVEAATVRAHDYQTLRGQFETLRATFQGVTQLGGSDFQGRGADAIRSFYEAQSHVVDAWLRLIDKRIAFFKGIPGMIDNKNLGGDTYVNVPFLEDDLVFGRLRSSQLIEQQQDGIRKILNRISDLVTIDVFSTKSVENKLDEADDRRQKMVHDVRSLDQELTSEYRQLDMDFQYVAALYSELMNATRVRSYGIGTHNPDFWT</sequence>
<evidence type="ECO:0000259" key="2">
    <source>
        <dbReference type="PROSITE" id="PS51756"/>
    </source>
</evidence>
<proteinExistence type="inferred from homology"/>
<comment type="similarity">
    <text evidence="1">In the N-terminal section; belongs to the LXG family.</text>
</comment>
<dbReference type="Pfam" id="PF04740">
    <property type="entry name" value="LXG"/>
    <property type="match status" value="1"/>
</dbReference>
<dbReference type="PANTHER" id="PTHR34976:SF2">
    <property type="entry name" value="TYPE VII SECRETION SYSTEM PROTEIN ESSD"/>
    <property type="match status" value="1"/>
</dbReference>
<dbReference type="PROSITE" id="PS51756">
    <property type="entry name" value="LXG"/>
    <property type="match status" value="1"/>
</dbReference>
<reference evidence="3" key="1">
    <citation type="submission" date="2024-06" db="EMBL/GenBank/DDBJ databases">
        <authorList>
            <person name="Fan A."/>
            <person name="Zhang F.Y."/>
            <person name="Zhang L."/>
        </authorList>
    </citation>
    <scope>NUCLEOTIDE SEQUENCE</scope>
    <source>
        <strain evidence="3">Y61</strain>
    </source>
</reference>
<organism evidence="3">
    <name type="scientific">Sporolactobacillus sp. Y61</name>
    <dbReference type="NCBI Taxonomy" id="3160863"/>
    <lineage>
        <taxon>Bacteria</taxon>
        <taxon>Bacillati</taxon>
        <taxon>Bacillota</taxon>
        <taxon>Bacilli</taxon>
        <taxon>Bacillales</taxon>
        <taxon>Sporolactobacillaceae</taxon>
        <taxon>Sporolactobacillus</taxon>
    </lineage>
</organism>